<dbReference type="InterPro" id="IPR014748">
    <property type="entry name" value="Enoyl-CoA_hydra_C"/>
</dbReference>
<dbReference type="InterPro" id="IPR001753">
    <property type="entry name" value="Enoyl-CoA_hydra/iso"/>
</dbReference>
<reference evidence="4" key="1">
    <citation type="journal article" date="2019" name="Int. J. Syst. Evol. Microbiol.">
        <title>The Global Catalogue of Microorganisms (GCM) 10K type strain sequencing project: providing services to taxonomists for standard genome sequencing and annotation.</title>
        <authorList>
            <consortium name="The Broad Institute Genomics Platform"/>
            <consortium name="The Broad Institute Genome Sequencing Center for Infectious Disease"/>
            <person name="Wu L."/>
            <person name="Ma J."/>
        </authorList>
    </citation>
    <scope>NUCLEOTIDE SEQUENCE [LARGE SCALE GENOMIC DNA]</scope>
    <source>
        <strain evidence="4">CGMCC 1.10698</strain>
    </source>
</reference>
<dbReference type="Gene3D" id="1.10.12.10">
    <property type="entry name" value="Lyase 2-enoyl-coa Hydratase, Chain A, domain 2"/>
    <property type="match status" value="1"/>
</dbReference>
<gene>
    <name evidence="3" type="ORF">ACFOW9_06715</name>
</gene>
<dbReference type="SUPFAM" id="SSF52096">
    <property type="entry name" value="ClpP/crotonase"/>
    <property type="match status" value="1"/>
</dbReference>
<dbReference type="InterPro" id="IPR029045">
    <property type="entry name" value="ClpP/crotonase-like_dom_sf"/>
</dbReference>
<dbReference type="PANTHER" id="PTHR43802:SF1">
    <property type="entry name" value="IP11341P-RELATED"/>
    <property type="match status" value="1"/>
</dbReference>
<accession>A0ABV8R1S2</accession>
<name>A0ABV8R1S2_9MICC</name>
<dbReference type="NCBIfam" id="NF006109">
    <property type="entry name" value="PRK08260.1"/>
    <property type="match status" value="1"/>
</dbReference>
<comment type="caution">
    <text evidence="3">The sequence shown here is derived from an EMBL/GenBank/DDBJ whole genome shotgun (WGS) entry which is preliminary data.</text>
</comment>
<evidence type="ECO:0000256" key="1">
    <source>
        <dbReference type="ARBA" id="ARBA00005254"/>
    </source>
</evidence>
<protein>
    <submittedName>
        <fullName evidence="3">Enoyl-CoA hydratase-related protein</fullName>
    </submittedName>
</protein>
<dbReference type="CDD" id="cd06558">
    <property type="entry name" value="crotonase-like"/>
    <property type="match status" value="1"/>
</dbReference>
<evidence type="ECO:0000313" key="4">
    <source>
        <dbReference type="Proteomes" id="UP001595773"/>
    </source>
</evidence>
<comment type="similarity">
    <text evidence="1 2">Belongs to the enoyl-CoA hydratase/isomerase family.</text>
</comment>
<keyword evidence="4" id="KW-1185">Reference proteome</keyword>
<dbReference type="EMBL" id="JBHSCQ010000006">
    <property type="protein sequence ID" value="MFC4265289.1"/>
    <property type="molecule type" value="Genomic_DNA"/>
</dbReference>
<dbReference type="Gene3D" id="3.90.226.10">
    <property type="entry name" value="2-enoyl-CoA Hydratase, Chain A, domain 1"/>
    <property type="match status" value="1"/>
</dbReference>
<dbReference type="PANTHER" id="PTHR43802">
    <property type="entry name" value="ENOYL-COA HYDRATASE"/>
    <property type="match status" value="1"/>
</dbReference>
<sequence length="297" mass="31787">MKATTMAGETPSTYSAITYTVENRIATVSLNRPEARNGYTLTMADELEQAFKKADADPRVRVAVLTGVGRDFCVGADLSGGAFDMSSSAAAAGWQEPAGRCSKTIFEMNKPVIAALRGVSVGAGMTITLSCDIRLASHDSRFSFPFTRRGIFPEGASAWHLPRLVGLARAKDWMLTGRLFGAQEALDAGLVTSLHEPTDVLGAALELARDIAANTSEVSTAVTRQMLNRLSGFDSPYPAHALDSRLIAELATNVDAVEGVSSFLEKRPPHFPLSVPGDLPQWLPWARPATPDQEPTP</sequence>
<proteinExistence type="inferred from homology"/>
<evidence type="ECO:0000256" key="2">
    <source>
        <dbReference type="RuleBase" id="RU003707"/>
    </source>
</evidence>
<dbReference type="PROSITE" id="PS00166">
    <property type="entry name" value="ENOYL_COA_HYDRATASE"/>
    <property type="match status" value="1"/>
</dbReference>
<evidence type="ECO:0000313" key="3">
    <source>
        <dbReference type="EMBL" id="MFC4265289.1"/>
    </source>
</evidence>
<organism evidence="3 4">
    <name type="scientific">Arthrobacter cryoconiti</name>
    <dbReference type="NCBI Taxonomy" id="748907"/>
    <lineage>
        <taxon>Bacteria</taxon>
        <taxon>Bacillati</taxon>
        <taxon>Actinomycetota</taxon>
        <taxon>Actinomycetes</taxon>
        <taxon>Micrococcales</taxon>
        <taxon>Micrococcaceae</taxon>
        <taxon>Arthrobacter</taxon>
    </lineage>
</organism>
<dbReference type="Proteomes" id="UP001595773">
    <property type="component" value="Unassembled WGS sequence"/>
</dbReference>
<dbReference type="InterPro" id="IPR018376">
    <property type="entry name" value="Enoyl-CoA_hyd/isom_CS"/>
</dbReference>
<dbReference type="RefSeq" id="WP_230067323.1">
    <property type="nucleotide sequence ID" value="NZ_BAABLL010000003.1"/>
</dbReference>
<dbReference type="Pfam" id="PF00378">
    <property type="entry name" value="ECH_1"/>
    <property type="match status" value="1"/>
</dbReference>